<keyword evidence="2" id="KW-1185">Reference proteome</keyword>
<accession>A0A840DVW0</accession>
<evidence type="ECO:0000313" key="2">
    <source>
        <dbReference type="Proteomes" id="UP000559598"/>
    </source>
</evidence>
<evidence type="ECO:0000313" key="1">
    <source>
        <dbReference type="EMBL" id="MBB4074138.1"/>
    </source>
</evidence>
<sequence>MVDPSSNNNDGSIQVKIDECSIEVKQGFHPLLLADVVKVLKTLGHTFISTDVKTRRRSEYCDRSFNANATKWVP</sequence>
<reference evidence="1 2" key="1">
    <citation type="submission" date="2020-08" db="EMBL/GenBank/DDBJ databases">
        <title>Genomic Encyclopedia of Type Strains, Phase IV (KMG-IV): sequencing the most valuable type-strain genomes for metagenomic binning, comparative biology and taxonomic classification.</title>
        <authorList>
            <person name="Goeker M."/>
        </authorList>
    </citation>
    <scope>NUCLEOTIDE SEQUENCE [LARGE SCALE GENOMIC DNA]</scope>
    <source>
        <strain evidence="1 2">DSM 17075</strain>
    </source>
</reference>
<organism evidence="1 2">
    <name type="scientific">Anoxybacteroides voinovskiense</name>
    <dbReference type="NCBI Taxonomy" id="230470"/>
    <lineage>
        <taxon>Bacteria</taxon>
        <taxon>Bacillati</taxon>
        <taxon>Bacillota</taxon>
        <taxon>Bacilli</taxon>
        <taxon>Bacillales</taxon>
        <taxon>Anoxybacillaceae</taxon>
        <taxon>Anoxybacteroides</taxon>
    </lineage>
</organism>
<name>A0A840DVW0_9BACL</name>
<gene>
    <name evidence="1" type="ORF">GGR02_001903</name>
</gene>
<protein>
    <submittedName>
        <fullName evidence="1">Uncharacterized protein</fullName>
    </submittedName>
</protein>
<comment type="caution">
    <text evidence="1">The sequence shown here is derived from an EMBL/GenBank/DDBJ whole genome shotgun (WGS) entry which is preliminary data.</text>
</comment>
<dbReference type="AlphaFoldDB" id="A0A840DVW0"/>
<dbReference type="EMBL" id="JACIDE010000011">
    <property type="protein sequence ID" value="MBB4074138.1"/>
    <property type="molecule type" value="Genomic_DNA"/>
</dbReference>
<dbReference type="Proteomes" id="UP000559598">
    <property type="component" value="Unassembled WGS sequence"/>
</dbReference>
<proteinExistence type="predicted"/>